<accession>F0XL26</accession>
<keyword evidence="6" id="KW-1185">Reference proteome</keyword>
<dbReference type="GO" id="GO:0030170">
    <property type="term" value="F:pyridoxal phosphate binding"/>
    <property type="evidence" value="ECO:0007669"/>
    <property type="project" value="InterPro"/>
</dbReference>
<keyword evidence="1" id="KW-0479">Metal-binding</keyword>
<gene>
    <name evidence="5" type="ORF">CMQ_8070</name>
</gene>
<dbReference type="InterPro" id="IPR001926">
    <property type="entry name" value="TrpB-like_PALP"/>
</dbReference>
<dbReference type="eggNOG" id="ENOG502QPS1">
    <property type="taxonomic scope" value="Eukaryota"/>
</dbReference>
<evidence type="ECO:0000256" key="2">
    <source>
        <dbReference type="ARBA" id="ARBA00023242"/>
    </source>
</evidence>
<evidence type="ECO:0000256" key="3">
    <source>
        <dbReference type="SAM" id="MobiDB-lite"/>
    </source>
</evidence>
<dbReference type="CDD" id="cd00067">
    <property type="entry name" value="GAL4"/>
    <property type="match status" value="1"/>
</dbReference>
<dbReference type="GO" id="GO:0008660">
    <property type="term" value="F:1-aminocyclopropane-1-carboxylate deaminase activity"/>
    <property type="evidence" value="ECO:0007669"/>
    <property type="project" value="InterPro"/>
</dbReference>
<dbReference type="GO" id="GO:0001080">
    <property type="term" value="P:nitrogen catabolite activation of transcription from RNA polymerase II promoter"/>
    <property type="evidence" value="ECO:0007669"/>
    <property type="project" value="TreeGrafter"/>
</dbReference>
<dbReference type="STRING" id="655863.F0XL26"/>
<proteinExistence type="predicted"/>
<evidence type="ECO:0000313" key="5">
    <source>
        <dbReference type="EMBL" id="EFX01604.1"/>
    </source>
</evidence>
<dbReference type="GO" id="GO:0003677">
    <property type="term" value="F:DNA binding"/>
    <property type="evidence" value="ECO:0007669"/>
    <property type="project" value="InterPro"/>
</dbReference>
<dbReference type="InterPro" id="IPR001138">
    <property type="entry name" value="Zn2Cys6_DnaBD"/>
</dbReference>
<name>F0XL26_GROCL</name>
<dbReference type="SUPFAM" id="SSF57701">
    <property type="entry name" value="Zn2/Cys6 DNA-binding domain"/>
    <property type="match status" value="1"/>
</dbReference>
<dbReference type="AlphaFoldDB" id="F0XL26"/>
<reference evidence="5 6" key="1">
    <citation type="journal article" date="2011" name="Proc. Natl. Acad. Sci. U.S.A.">
        <title>Genome and transcriptome analyses of the mountain pine beetle-fungal symbiont Grosmannia clavigera, a lodgepole pine pathogen.</title>
        <authorList>
            <person name="DiGuistini S."/>
            <person name="Wang Y."/>
            <person name="Liao N.Y."/>
            <person name="Taylor G."/>
            <person name="Tanguay P."/>
            <person name="Feau N."/>
            <person name="Henrissat B."/>
            <person name="Chan S.K."/>
            <person name="Hesse-Orce U."/>
            <person name="Alamouti S.M."/>
            <person name="Tsui C.K.M."/>
            <person name="Docking R.T."/>
            <person name="Levasseur A."/>
            <person name="Haridas S."/>
            <person name="Robertson G."/>
            <person name="Birol I."/>
            <person name="Holt R.A."/>
            <person name="Marra M.A."/>
            <person name="Hamelin R.C."/>
            <person name="Hirst M."/>
            <person name="Jones S.J.M."/>
            <person name="Bohlmann J."/>
            <person name="Breuil C."/>
        </authorList>
    </citation>
    <scope>NUCLEOTIDE SEQUENCE [LARGE SCALE GENOMIC DNA]</scope>
    <source>
        <strain evidence="6">kw1407 / UAMH 11150</strain>
    </source>
</reference>
<dbReference type="GO" id="GO:0000981">
    <property type="term" value="F:DNA-binding transcription factor activity, RNA polymerase II-specific"/>
    <property type="evidence" value="ECO:0007669"/>
    <property type="project" value="InterPro"/>
</dbReference>
<dbReference type="SUPFAM" id="SSF53686">
    <property type="entry name" value="Tryptophan synthase beta subunit-like PLP-dependent enzymes"/>
    <property type="match status" value="1"/>
</dbReference>
<dbReference type="PROSITE" id="PS00463">
    <property type="entry name" value="ZN2_CY6_FUNGAL_1"/>
    <property type="match status" value="1"/>
</dbReference>
<feature type="compositionally biased region" description="Basic residues" evidence="3">
    <location>
        <begin position="106"/>
        <end position="118"/>
    </location>
</feature>
<evidence type="ECO:0000256" key="1">
    <source>
        <dbReference type="ARBA" id="ARBA00022723"/>
    </source>
</evidence>
<dbReference type="InterPro" id="IPR050797">
    <property type="entry name" value="Carb_Metab_Trans_Reg"/>
</dbReference>
<dbReference type="GeneID" id="25981685"/>
<evidence type="ECO:0000313" key="6">
    <source>
        <dbReference type="Proteomes" id="UP000007796"/>
    </source>
</evidence>
<dbReference type="Gene3D" id="3.40.50.1100">
    <property type="match status" value="2"/>
</dbReference>
<feature type="region of interest" description="Disordered" evidence="3">
    <location>
        <begin position="97"/>
        <end position="131"/>
    </location>
</feature>
<organism evidence="6">
    <name type="scientific">Grosmannia clavigera (strain kw1407 / UAMH 11150)</name>
    <name type="common">Blue stain fungus</name>
    <name type="synonym">Graphiocladiella clavigera</name>
    <dbReference type="NCBI Taxonomy" id="655863"/>
    <lineage>
        <taxon>Eukaryota</taxon>
        <taxon>Fungi</taxon>
        <taxon>Dikarya</taxon>
        <taxon>Ascomycota</taxon>
        <taxon>Pezizomycotina</taxon>
        <taxon>Sordariomycetes</taxon>
        <taxon>Sordariomycetidae</taxon>
        <taxon>Ophiostomatales</taxon>
        <taxon>Ophiostomataceae</taxon>
        <taxon>Leptographium</taxon>
    </lineage>
</organism>
<dbReference type="NCBIfam" id="TIGR01274">
    <property type="entry name" value="ACC_deam"/>
    <property type="match status" value="1"/>
</dbReference>
<dbReference type="Pfam" id="PF04082">
    <property type="entry name" value="Fungal_trans"/>
    <property type="match status" value="1"/>
</dbReference>
<dbReference type="PROSITE" id="PS50048">
    <property type="entry name" value="ZN2_CY6_FUNGAL_2"/>
    <property type="match status" value="1"/>
</dbReference>
<dbReference type="GO" id="GO:0009310">
    <property type="term" value="P:amine catabolic process"/>
    <property type="evidence" value="ECO:0007669"/>
    <property type="project" value="InterPro"/>
</dbReference>
<dbReference type="CDD" id="cd12148">
    <property type="entry name" value="fungal_TF_MHR"/>
    <property type="match status" value="1"/>
</dbReference>
<keyword evidence="2" id="KW-0539">Nucleus</keyword>
<dbReference type="InterPro" id="IPR036052">
    <property type="entry name" value="TrpB-like_PALP_sf"/>
</dbReference>
<dbReference type="OrthoDB" id="3034343at2759"/>
<dbReference type="Proteomes" id="UP000007796">
    <property type="component" value="Unassembled WGS sequence"/>
</dbReference>
<dbReference type="PANTHER" id="PTHR31668">
    <property type="entry name" value="GLUCOSE TRANSPORT TRANSCRIPTION REGULATOR RGT1-RELATED-RELATED"/>
    <property type="match status" value="1"/>
</dbReference>
<dbReference type="GO" id="GO:0005634">
    <property type="term" value="C:nucleus"/>
    <property type="evidence" value="ECO:0007669"/>
    <property type="project" value="TreeGrafter"/>
</dbReference>
<evidence type="ECO:0000259" key="4">
    <source>
        <dbReference type="PROSITE" id="PS50048"/>
    </source>
</evidence>
<dbReference type="EMBL" id="GL629788">
    <property type="protein sequence ID" value="EFX01604.1"/>
    <property type="molecule type" value="Genomic_DNA"/>
</dbReference>
<dbReference type="Pfam" id="PF00291">
    <property type="entry name" value="PALP"/>
    <property type="match status" value="1"/>
</dbReference>
<feature type="domain" description="Zn(2)-C6 fungal-type" evidence="4">
    <location>
        <begin position="59"/>
        <end position="91"/>
    </location>
</feature>
<dbReference type="Pfam" id="PF00172">
    <property type="entry name" value="Zn_clus"/>
    <property type="match status" value="1"/>
</dbReference>
<dbReference type="InParanoid" id="F0XL26"/>
<protein>
    <submittedName>
        <fullName evidence="5">1-aminocyclopropane-1-carboxylate deaminase</fullName>
    </submittedName>
</protein>
<dbReference type="GO" id="GO:0006351">
    <property type="term" value="P:DNA-templated transcription"/>
    <property type="evidence" value="ECO:0007669"/>
    <property type="project" value="InterPro"/>
</dbReference>
<dbReference type="PANTHER" id="PTHR31668:SF10">
    <property type="entry name" value="ZN(II)2CYS6 TRANSCRIPTION FACTOR (EUROFUNG)"/>
    <property type="match status" value="1"/>
</dbReference>
<sequence length="1035" mass="113023">MVTVSRTFAVAESFLRQQAIAGSIWIPVDMAAEAAAVGTSENVDPLVSARPYRSHKIPACDFCRRRKSRCDRVRLDEPCSLCRAHWRTCTSRSADHAVLTRPMTPRQRRPRKDHKTHRPSAVPPSSPPETVAVVDKTVDGRLSAHGSPHRPSPHAAEAAPNLESTVVPETNLSGHIVGPTLARDAQMLEQYISPRDNVAVSHVHPNPYSVYSDDPLNPVVYMKVPRQRSRVSSGNGTPGFKQFEVIDKICESLGPNLVDLYFDIVHPPFPILDQTAIVKAYEQGVLPHALTCEIYAVALVFWQLSDKIAATSRPPPDIRYIWNLTVSAMHEDFLSPCFSTVVACILDLLGRPITSITYNAINVGSAVALAQSLGLNRNPASWNLESPQKNLRIRTWWALLIHDYWASLCHGTPCHIHRDQWDVVLPTMGTILDGAVSENSSTVSEARRKGAQSFIGLCRLTKILGELLSTIYCLRHEPLENVLRNLRRIETSIDDWQESLPPWLNPEHGDFERDQPGSLNLRLSFLAVKMCICRVALQGRCVKAGNSLIQFVTSLSTDETRMFWLPYAAYHFASAVTLMLRCALEAHTENVGVTCVKSARKLIDYLRRMKTEADWDLADICLGQCETTVKQMSDGGYAEFWKRTGGAGRLLSDSVRDHVAQPGQDEVEDGSGLVGGIADAASTSAAVAAVDPVQLPETFAAIPRESLLFGLSPIQALPRISKALGGKVNIYAKREDCNSGFAYGGNKTRKLEYFVPEILSSGSDTLISIGGVQSNHTRQVAALATRLGLKAALVQEKWVNWDDVVYEKAGNIQLSRLMGADVRLDPSPFGIEHKPTLKNLEKELQAAGAKPYYIPAGASDHPLGGLGFARWAFEVIQQEKEAGVFYDAIIVCAVTGSTMAGIVAGFKLAEKLGGKPRKVIGIDASATVEQTAAQVLRIAKATGVKIGLEDGDITEKDIILDGRYHAGTYGIPDKTTIDAIKFGASTEAFITDPVYEGKSLAGMMDLVRNGEIAEGSNVLYAHLGGQLALNAYTSM</sequence>
<dbReference type="GO" id="GO:0008270">
    <property type="term" value="F:zinc ion binding"/>
    <property type="evidence" value="ECO:0007669"/>
    <property type="project" value="InterPro"/>
</dbReference>
<dbReference type="InterPro" id="IPR005965">
    <property type="entry name" value="ACP_carboxylate_deaminase"/>
</dbReference>
<dbReference type="RefSeq" id="XP_014171086.1">
    <property type="nucleotide sequence ID" value="XM_014315611.1"/>
</dbReference>
<dbReference type="InterPro" id="IPR007219">
    <property type="entry name" value="XnlR_reg_dom"/>
</dbReference>
<dbReference type="SMART" id="SM00906">
    <property type="entry name" value="Fungal_trans"/>
    <property type="match status" value="1"/>
</dbReference>
<dbReference type="CDD" id="cd06449">
    <property type="entry name" value="ACCD"/>
    <property type="match status" value="1"/>
</dbReference>
<dbReference type="InterPro" id="IPR036864">
    <property type="entry name" value="Zn2-C6_fun-type_DNA-bd_sf"/>
</dbReference>
<dbReference type="HOGENOM" id="CLU_293559_0_0_1"/>